<accession>A0A0J1E4J5</accession>
<dbReference type="RefSeq" id="WP_032749316.1">
    <property type="nucleotide sequence ID" value="NZ_CABGII010000024.1"/>
</dbReference>
<dbReference type="InterPro" id="IPR001387">
    <property type="entry name" value="Cro/C1-type_HTH"/>
</dbReference>
<reference evidence="3 5" key="1">
    <citation type="submission" date="2015-06" db="EMBL/GenBank/DDBJ databases">
        <title>The Genome Sequence of None.</title>
        <authorList>
            <consortium name="The Broad Institute Genomics Platform"/>
            <consortium name="The Broad Institute Genome Sequencing Center for Infectious Disease"/>
            <person name="Earl A.M."/>
            <person name="Onderdonk A.B."/>
            <person name="Kirby J."/>
            <person name="Ferraro M.J."/>
            <person name="Huang S."/>
            <person name="Spencer M."/>
            <person name="Fodor A."/>
            <person name="Hooper D."/>
            <person name="Dekker J."/>
            <person name="O'Brien T."/>
            <person name="Quan V."/>
            <person name="Gombosev A."/>
            <person name="Delaney M."/>
            <person name="DuBois A."/>
            <person name="Ernst C."/>
            <person name="Kim D.S."/>
            <person name="Rossman W."/>
            <person name="Gohs F."/>
            <person name="Petruso H."/>
            <person name="Nozar T."/>
            <person name="Mougeot F."/>
            <person name="Manson-McGuire A."/>
            <person name="Young S."/>
            <person name="Abouelleil A."/>
            <person name="Cao P."/>
            <person name="Chapman S.B."/>
            <person name="Griggs A."/>
            <person name="Priest M."/>
            <person name="Shea T."/>
            <person name="Wortman I."/>
            <person name="Wortman J.R."/>
            <person name="Nusbaum C."/>
            <person name="Birren B."/>
        </authorList>
    </citation>
    <scope>NUCLEOTIDE SEQUENCE [LARGE SCALE GENOMIC DNA]</scope>
    <source>
        <strain evidence="3 5">MGH87</strain>
    </source>
</reference>
<evidence type="ECO:0000313" key="5">
    <source>
        <dbReference type="Proteomes" id="UP000036305"/>
    </source>
</evidence>
<dbReference type="InterPro" id="IPR011051">
    <property type="entry name" value="RmlC_Cupin_sf"/>
</dbReference>
<reference evidence="4" key="2">
    <citation type="submission" date="2022-09" db="EMBL/GenBank/DDBJ databases">
        <title>Intensive care unit water sources are persistently colonized with multi-drug resistant bacteria and are the site of extensive horizontal gene transfer of antibiotic resistance genes.</title>
        <authorList>
            <person name="Diorio-Toth L."/>
        </authorList>
    </citation>
    <scope>NUCLEOTIDE SEQUENCE</scope>
    <source>
        <strain evidence="4">GD03918</strain>
    </source>
</reference>
<evidence type="ECO:0000313" key="4">
    <source>
        <dbReference type="EMBL" id="MDH0964761.1"/>
    </source>
</evidence>
<dbReference type="EMBL" id="LEUS01000007">
    <property type="protein sequence ID" value="KLY41023.1"/>
    <property type="molecule type" value="Genomic_DNA"/>
</dbReference>
<dbReference type="SUPFAM" id="SSF47413">
    <property type="entry name" value="lambda repressor-like DNA-binding domains"/>
    <property type="match status" value="1"/>
</dbReference>
<dbReference type="CDD" id="cd02209">
    <property type="entry name" value="cupin_XRE_C"/>
    <property type="match status" value="1"/>
</dbReference>
<evidence type="ECO:0000259" key="2">
    <source>
        <dbReference type="PROSITE" id="PS50943"/>
    </source>
</evidence>
<evidence type="ECO:0000313" key="3">
    <source>
        <dbReference type="EMBL" id="KLY41023.1"/>
    </source>
</evidence>
<dbReference type="Proteomes" id="UP001159937">
    <property type="component" value="Unassembled WGS sequence"/>
</dbReference>
<name>A0A0J1E4J5_9ENTR</name>
<dbReference type="InterPro" id="IPR050807">
    <property type="entry name" value="TransReg_Diox_bact_type"/>
</dbReference>
<dbReference type="Pfam" id="PF01381">
    <property type="entry name" value="HTH_3"/>
    <property type="match status" value="1"/>
</dbReference>
<dbReference type="PANTHER" id="PTHR46797">
    <property type="entry name" value="HTH-TYPE TRANSCRIPTIONAL REGULATOR"/>
    <property type="match status" value="1"/>
</dbReference>
<dbReference type="InterPro" id="IPR014710">
    <property type="entry name" value="RmlC-like_jellyroll"/>
</dbReference>
<dbReference type="PANTHER" id="PTHR46797:SF1">
    <property type="entry name" value="METHYLPHOSPHONATE SYNTHASE"/>
    <property type="match status" value="1"/>
</dbReference>
<proteinExistence type="predicted"/>
<dbReference type="AlphaFoldDB" id="A0A0J1E4J5"/>
<keyword evidence="1" id="KW-0238">DNA-binding</keyword>
<dbReference type="InterPro" id="IPR013096">
    <property type="entry name" value="Cupin_2"/>
</dbReference>
<dbReference type="SUPFAM" id="SSF51182">
    <property type="entry name" value="RmlC-like cupins"/>
    <property type="match status" value="1"/>
</dbReference>
<dbReference type="GO" id="GO:0003700">
    <property type="term" value="F:DNA-binding transcription factor activity"/>
    <property type="evidence" value="ECO:0007669"/>
    <property type="project" value="TreeGrafter"/>
</dbReference>
<protein>
    <submittedName>
        <fullName evidence="4">XRE family transcriptional regulator</fullName>
    </submittedName>
</protein>
<sequence>MADSGHDKPAALSLNIGNKIRRLRQSRGISLNDLSKLSGVSKGALSKLESGFSSPRVDTLDAIATALRLPVGDLLSGGSRIYPCFDKHRPAPGEYSQMMKFRIGPGNTSEIWLLQMEPQVTIHSPGHSDGSHEHILVHSGTLHLRFSQYEVITLEPGDFYAFSAQVAHTYSSKETAISATVVMTHLEPG</sequence>
<dbReference type="Gene3D" id="1.10.260.40">
    <property type="entry name" value="lambda repressor-like DNA-binding domains"/>
    <property type="match status" value="1"/>
</dbReference>
<dbReference type="GO" id="GO:0003677">
    <property type="term" value="F:DNA binding"/>
    <property type="evidence" value="ECO:0007669"/>
    <property type="project" value="UniProtKB-KW"/>
</dbReference>
<organism evidence="4 6">
    <name type="scientific">Klebsiella michiganensis</name>
    <dbReference type="NCBI Taxonomy" id="1134687"/>
    <lineage>
        <taxon>Bacteria</taxon>
        <taxon>Pseudomonadati</taxon>
        <taxon>Pseudomonadota</taxon>
        <taxon>Gammaproteobacteria</taxon>
        <taxon>Enterobacterales</taxon>
        <taxon>Enterobacteriaceae</taxon>
        <taxon>Klebsiella/Raoultella group</taxon>
        <taxon>Klebsiella</taxon>
    </lineage>
</organism>
<dbReference type="Pfam" id="PF07883">
    <property type="entry name" value="Cupin_2"/>
    <property type="match status" value="1"/>
</dbReference>
<gene>
    <name evidence="4" type="ORF">N5C89_18145</name>
    <name evidence="3" type="ORF">SK91_01526</name>
</gene>
<dbReference type="PROSITE" id="PS50943">
    <property type="entry name" value="HTH_CROC1"/>
    <property type="match status" value="1"/>
</dbReference>
<dbReference type="Proteomes" id="UP000036305">
    <property type="component" value="Unassembled WGS sequence"/>
</dbReference>
<dbReference type="CDD" id="cd00093">
    <property type="entry name" value="HTH_XRE"/>
    <property type="match status" value="1"/>
</dbReference>
<feature type="domain" description="HTH cro/C1-type" evidence="2">
    <location>
        <begin position="20"/>
        <end position="74"/>
    </location>
</feature>
<comment type="caution">
    <text evidence="4">The sequence shown here is derived from an EMBL/GenBank/DDBJ whole genome shotgun (WGS) entry which is preliminary data.</text>
</comment>
<keyword evidence="5" id="KW-1185">Reference proteome</keyword>
<dbReference type="InterPro" id="IPR010982">
    <property type="entry name" value="Lambda_DNA-bd_dom_sf"/>
</dbReference>
<evidence type="ECO:0000256" key="1">
    <source>
        <dbReference type="ARBA" id="ARBA00023125"/>
    </source>
</evidence>
<dbReference type="Gene3D" id="2.60.120.10">
    <property type="entry name" value="Jelly Rolls"/>
    <property type="match status" value="1"/>
</dbReference>
<dbReference type="SMART" id="SM00530">
    <property type="entry name" value="HTH_XRE"/>
    <property type="match status" value="1"/>
</dbReference>
<dbReference type="GO" id="GO:0005829">
    <property type="term" value="C:cytosol"/>
    <property type="evidence" value="ECO:0007669"/>
    <property type="project" value="TreeGrafter"/>
</dbReference>
<evidence type="ECO:0000313" key="6">
    <source>
        <dbReference type="Proteomes" id="UP001159937"/>
    </source>
</evidence>
<dbReference type="EMBL" id="JAOCBF010000024">
    <property type="protein sequence ID" value="MDH0964761.1"/>
    <property type="molecule type" value="Genomic_DNA"/>
</dbReference>